<dbReference type="SUPFAM" id="SSF103642">
    <property type="entry name" value="Sec-C motif"/>
    <property type="match status" value="1"/>
</dbReference>
<accession>A0ABW0U484</accession>
<evidence type="ECO:0000313" key="2">
    <source>
        <dbReference type="Proteomes" id="UP001596071"/>
    </source>
</evidence>
<gene>
    <name evidence="1" type="ORF">ACFPTP_17335</name>
</gene>
<name>A0ABW0U484_9BACL</name>
<keyword evidence="2" id="KW-1185">Reference proteome</keyword>
<dbReference type="Proteomes" id="UP001596071">
    <property type="component" value="Unassembled WGS sequence"/>
</dbReference>
<dbReference type="RefSeq" id="WP_381447403.1">
    <property type="nucleotide sequence ID" value="NZ_JBHSNP010000029.1"/>
</dbReference>
<dbReference type="InterPro" id="IPR004027">
    <property type="entry name" value="SEC_C_motif"/>
</dbReference>
<organism evidence="1 2">
    <name type="scientific">Sporosarcina koreensis</name>
    <dbReference type="NCBI Taxonomy" id="334735"/>
    <lineage>
        <taxon>Bacteria</taxon>
        <taxon>Bacillati</taxon>
        <taxon>Bacillota</taxon>
        <taxon>Bacilli</taxon>
        <taxon>Bacillales</taxon>
        <taxon>Caryophanaceae</taxon>
        <taxon>Sporosarcina</taxon>
    </lineage>
</organism>
<comment type="caution">
    <text evidence="1">The sequence shown here is derived from an EMBL/GenBank/DDBJ whole genome shotgun (WGS) entry which is preliminary data.</text>
</comment>
<dbReference type="Pfam" id="PF02810">
    <property type="entry name" value="SEC-C"/>
    <property type="match status" value="1"/>
</dbReference>
<reference evidence="2" key="1">
    <citation type="journal article" date="2019" name="Int. J. Syst. Evol. Microbiol.">
        <title>The Global Catalogue of Microorganisms (GCM) 10K type strain sequencing project: providing services to taxonomists for standard genome sequencing and annotation.</title>
        <authorList>
            <consortium name="The Broad Institute Genomics Platform"/>
            <consortium name="The Broad Institute Genome Sequencing Center for Infectious Disease"/>
            <person name="Wu L."/>
            <person name="Ma J."/>
        </authorList>
    </citation>
    <scope>NUCLEOTIDE SEQUENCE [LARGE SCALE GENOMIC DNA]</scope>
    <source>
        <strain evidence="2">KACC 11299</strain>
    </source>
</reference>
<protein>
    <submittedName>
        <fullName evidence="1">YecA family protein</fullName>
    </submittedName>
</protein>
<sequence length="346" mass="39580">MIGRNDPCPCGSGKKYKRCCASKTGISNEQLVDEELRRIISGYFENGISLPAEFAEYDRYERQWRSGLGRFISGKEIGRVTGEYYLFIARRDLWRSRVLKELDGTVRSDTRRLLQHWNDPIVLLAKVKGFTEDTVTVEQILDKDTYILPLSPRNELKEGDIFFGIALYDDRKPSTNAYLINGLYRVSDQSGSMQRNIVELAESSGFTNSFDFYNEHMLDVYKTLLSRVRESDSEEVAVPDIETSLTEPQREVLEIAFAKLDDFQIEESMKNRLKNDFEMFCLKEEPIIRKPEVLAASLFKTAHEIGMLGDVQFTQTDAAKLFGVSVSAMMKNVDTLTSYVAEVVQK</sequence>
<proteinExistence type="predicted"/>
<dbReference type="EMBL" id="JBHSNP010000029">
    <property type="protein sequence ID" value="MFC5605004.1"/>
    <property type="molecule type" value="Genomic_DNA"/>
</dbReference>
<evidence type="ECO:0000313" key="1">
    <source>
        <dbReference type="EMBL" id="MFC5605004.1"/>
    </source>
</evidence>
<dbReference type="Gene3D" id="3.10.450.50">
    <property type="match status" value="1"/>
</dbReference>